<dbReference type="EMBL" id="JBANAX010000584">
    <property type="protein sequence ID" value="KAL1201770.1"/>
    <property type="molecule type" value="Genomic_DNA"/>
</dbReference>
<comment type="caution">
    <text evidence="2">The sequence shown here is derived from an EMBL/GenBank/DDBJ whole genome shotgun (WGS) entry which is preliminary data.</text>
</comment>
<dbReference type="Proteomes" id="UP001558713">
    <property type="component" value="Unassembled WGS sequence"/>
</dbReference>
<organism evidence="2 3">
    <name type="scientific">Cardamine amara subsp. amara</name>
    <dbReference type="NCBI Taxonomy" id="228776"/>
    <lineage>
        <taxon>Eukaryota</taxon>
        <taxon>Viridiplantae</taxon>
        <taxon>Streptophyta</taxon>
        <taxon>Embryophyta</taxon>
        <taxon>Tracheophyta</taxon>
        <taxon>Spermatophyta</taxon>
        <taxon>Magnoliopsida</taxon>
        <taxon>eudicotyledons</taxon>
        <taxon>Gunneridae</taxon>
        <taxon>Pentapetalae</taxon>
        <taxon>rosids</taxon>
        <taxon>malvids</taxon>
        <taxon>Brassicales</taxon>
        <taxon>Brassicaceae</taxon>
        <taxon>Cardamineae</taxon>
        <taxon>Cardamine</taxon>
    </lineage>
</organism>
<gene>
    <name evidence="2" type="ORF">V5N11_006310</name>
</gene>
<dbReference type="InterPro" id="IPR045881">
    <property type="entry name" value="MNM1-like"/>
</dbReference>
<evidence type="ECO:0000313" key="3">
    <source>
        <dbReference type="Proteomes" id="UP001558713"/>
    </source>
</evidence>
<dbReference type="PANTHER" id="PTHR34682">
    <property type="entry name" value="AT HOOK MOTIF-CONTAINING PROTEIN"/>
    <property type="match status" value="1"/>
</dbReference>
<feature type="region of interest" description="Disordered" evidence="1">
    <location>
        <begin position="1"/>
        <end position="36"/>
    </location>
</feature>
<reference evidence="2 3" key="1">
    <citation type="submission" date="2024-04" db="EMBL/GenBank/DDBJ databases">
        <title>Genome assembly C_amara_ONT_v2.</title>
        <authorList>
            <person name="Yant L."/>
            <person name="Moore C."/>
            <person name="Slenker M."/>
        </authorList>
    </citation>
    <scope>NUCLEOTIDE SEQUENCE [LARGE SCALE GENOMIC DNA]</scope>
    <source>
        <tissue evidence="2">Leaf</tissue>
    </source>
</reference>
<accession>A0ABD1A4P6</accession>
<proteinExistence type="predicted"/>
<name>A0ABD1A4P6_CARAN</name>
<evidence type="ECO:0000256" key="1">
    <source>
        <dbReference type="SAM" id="MobiDB-lite"/>
    </source>
</evidence>
<evidence type="ECO:0000313" key="2">
    <source>
        <dbReference type="EMBL" id="KAL1201770.1"/>
    </source>
</evidence>
<dbReference type="PANTHER" id="PTHR34682:SF14">
    <property type="entry name" value="DNA BINDING PROTEIN"/>
    <property type="match status" value="1"/>
</dbReference>
<dbReference type="AlphaFoldDB" id="A0ABD1A4P6"/>
<protein>
    <submittedName>
        <fullName evidence="2">Protein METABOLIC NETWORK MODULATOR 1</fullName>
    </submittedName>
</protein>
<keyword evidence="3" id="KW-1185">Reference proteome</keyword>
<sequence length="174" mass="19354">MNQNTRKSPPPPATDLLGKRKRVSPGKSETPTPKQEMNLVGRRISGVVEGTFDEGYLINVKVNDIGMKLRGLVFKPGKVSPITSENDMAPLVRMYEREEIKKNQTDTSLPNDQSTEDAVTTDLEMLDSGRALVLVPHESNGEFTVQAEEDMIEKDGDIEGATLLMEFYEFHNAT</sequence>